<feature type="transmembrane region" description="Helical" evidence="21">
    <location>
        <begin position="97"/>
        <end position="114"/>
    </location>
</feature>
<keyword evidence="17" id="KW-0968">Cytoplasmic vesicle</keyword>
<evidence type="ECO:0000256" key="16">
    <source>
        <dbReference type="ARBA" id="ARBA00023303"/>
    </source>
</evidence>
<accession>A0A9P0FIW8</accession>
<name>A0A9P0FIW8_BRAAE</name>
<evidence type="ECO:0000313" key="23">
    <source>
        <dbReference type="Proteomes" id="UP001154078"/>
    </source>
</evidence>
<keyword evidence="13" id="KW-0406">Ion transport</keyword>
<keyword evidence="7" id="KW-0254">Endocytosis</keyword>
<evidence type="ECO:0000256" key="14">
    <source>
        <dbReference type="ARBA" id="ARBA00023136"/>
    </source>
</evidence>
<comment type="subcellular location">
    <subcellularLocation>
        <location evidence="2">Cytoplasmic vesicle</location>
        <location evidence="2">Secretory vesicle</location>
        <location evidence="2">Synaptic vesicle membrane</location>
        <topology evidence="2">Multi-pass membrane protein</topology>
    </subcellularLocation>
    <subcellularLocation>
        <location evidence="1">Endosome</location>
    </subcellularLocation>
    <subcellularLocation>
        <location evidence="18">Presynaptic cell membrane</location>
    </subcellularLocation>
</comment>
<dbReference type="EMBL" id="OV121136">
    <property type="protein sequence ID" value="CAH0558299.1"/>
    <property type="molecule type" value="Genomic_DNA"/>
</dbReference>
<keyword evidence="10" id="KW-0967">Endosome</keyword>
<evidence type="ECO:0000256" key="21">
    <source>
        <dbReference type="SAM" id="Phobius"/>
    </source>
</evidence>
<dbReference type="GO" id="GO:0030672">
    <property type="term" value="C:synaptic vesicle membrane"/>
    <property type="evidence" value="ECO:0007669"/>
    <property type="project" value="UniProtKB-SubCell"/>
</dbReference>
<keyword evidence="5" id="KW-0813">Transport</keyword>
<reference evidence="22" key="1">
    <citation type="submission" date="2021-12" db="EMBL/GenBank/DDBJ databases">
        <authorList>
            <person name="King R."/>
        </authorList>
    </citation>
    <scope>NUCLEOTIDE SEQUENCE</scope>
</reference>
<keyword evidence="8" id="KW-0107">Calcium channel</keyword>
<evidence type="ECO:0000256" key="13">
    <source>
        <dbReference type="ARBA" id="ARBA00023065"/>
    </source>
</evidence>
<keyword evidence="6" id="KW-0109">Calcium transport</keyword>
<dbReference type="AlphaFoldDB" id="A0A9P0FIW8"/>
<keyword evidence="16" id="KW-0407">Ion channel</keyword>
<evidence type="ECO:0000256" key="12">
    <source>
        <dbReference type="ARBA" id="ARBA00022989"/>
    </source>
</evidence>
<feature type="transmembrane region" description="Helical" evidence="21">
    <location>
        <begin position="120"/>
        <end position="139"/>
    </location>
</feature>
<organism evidence="22 23">
    <name type="scientific">Brassicogethes aeneus</name>
    <name type="common">Rape pollen beetle</name>
    <name type="synonym">Meligethes aeneus</name>
    <dbReference type="NCBI Taxonomy" id="1431903"/>
    <lineage>
        <taxon>Eukaryota</taxon>
        <taxon>Metazoa</taxon>
        <taxon>Ecdysozoa</taxon>
        <taxon>Arthropoda</taxon>
        <taxon>Hexapoda</taxon>
        <taxon>Insecta</taxon>
        <taxon>Pterygota</taxon>
        <taxon>Neoptera</taxon>
        <taxon>Endopterygota</taxon>
        <taxon>Coleoptera</taxon>
        <taxon>Polyphaga</taxon>
        <taxon>Cucujiformia</taxon>
        <taxon>Nitidulidae</taxon>
        <taxon>Meligethinae</taxon>
        <taxon>Brassicogethes</taxon>
    </lineage>
</organism>
<evidence type="ECO:0000313" key="22">
    <source>
        <dbReference type="EMBL" id="CAH0558299.1"/>
    </source>
</evidence>
<evidence type="ECO:0000256" key="8">
    <source>
        <dbReference type="ARBA" id="ARBA00022673"/>
    </source>
</evidence>
<proteinExistence type="inferred from homology"/>
<dbReference type="GO" id="GO:0005768">
    <property type="term" value="C:endosome"/>
    <property type="evidence" value="ECO:0007669"/>
    <property type="project" value="UniProtKB-SubCell"/>
</dbReference>
<evidence type="ECO:0000256" key="5">
    <source>
        <dbReference type="ARBA" id="ARBA00022448"/>
    </source>
</evidence>
<dbReference type="GO" id="GO:0042734">
    <property type="term" value="C:presynaptic membrane"/>
    <property type="evidence" value="ECO:0007669"/>
    <property type="project" value="UniProtKB-SubCell"/>
</dbReference>
<dbReference type="PANTHER" id="PTHR13314">
    <property type="entry name" value="CALCIUM CHANNEL FLOWER HOMOLOG"/>
    <property type="match status" value="1"/>
</dbReference>
<dbReference type="GO" id="GO:0005262">
    <property type="term" value="F:calcium channel activity"/>
    <property type="evidence" value="ECO:0007669"/>
    <property type="project" value="UniProtKB-KW"/>
</dbReference>
<keyword evidence="14 21" id="KW-0472">Membrane</keyword>
<evidence type="ECO:0000256" key="19">
    <source>
        <dbReference type="ARBA" id="ARBA00046506"/>
    </source>
</evidence>
<evidence type="ECO:0000256" key="17">
    <source>
        <dbReference type="ARBA" id="ARBA00023329"/>
    </source>
</evidence>
<evidence type="ECO:0000256" key="7">
    <source>
        <dbReference type="ARBA" id="ARBA00022583"/>
    </source>
</evidence>
<keyword evidence="15" id="KW-0966">Cell projection</keyword>
<evidence type="ECO:0000256" key="9">
    <source>
        <dbReference type="ARBA" id="ARBA00022692"/>
    </source>
</evidence>
<dbReference type="Pfam" id="PF10233">
    <property type="entry name" value="Cg6151-P"/>
    <property type="match status" value="1"/>
</dbReference>
<evidence type="ECO:0000256" key="20">
    <source>
        <dbReference type="SAM" id="MobiDB-lite"/>
    </source>
</evidence>
<comment type="similarity">
    <text evidence="3">Belongs to the calcium channel flower family.</text>
</comment>
<keyword evidence="9 21" id="KW-0812">Transmembrane</keyword>
<dbReference type="Proteomes" id="UP001154078">
    <property type="component" value="Chromosome 5"/>
</dbReference>
<dbReference type="GO" id="GO:0006897">
    <property type="term" value="P:endocytosis"/>
    <property type="evidence" value="ECO:0007669"/>
    <property type="project" value="UniProtKB-KW"/>
</dbReference>
<feature type="transmembrane region" description="Helical" evidence="21">
    <location>
        <begin position="55"/>
        <end position="76"/>
    </location>
</feature>
<dbReference type="InterPro" id="IPR019365">
    <property type="entry name" value="TVP18/Ca-channel_flower"/>
</dbReference>
<protein>
    <recommendedName>
        <fullName evidence="4">Calcium channel flower</fullName>
    </recommendedName>
</protein>
<gene>
    <name evidence="22" type="ORF">MELIAE_LOCUS8803</name>
</gene>
<evidence type="ECO:0000256" key="4">
    <source>
        <dbReference type="ARBA" id="ARBA00016120"/>
    </source>
</evidence>
<feature type="transmembrane region" description="Helical" evidence="21">
    <location>
        <begin position="30"/>
        <end position="49"/>
    </location>
</feature>
<dbReference type="PANTHER" id="PTHR13314:SF2">
    <property type="entry name" value="CALCIUM CHANNEL FLOWER HOMOLOG"/>
    <property type="match status" value="1"/>
</dbReference>
<evidence type="ECO:0000256" key="1">
    <source>
        <dbReference type="ARBA" id="ARBA00004177"/>
    </source>
</evidence>
<evidence type="ECO:0000256" key="3">
    <source>
        <dbReference type="ARBA" id="ARBA00010023"/>
    </source>
</evidence>
<comment type="subunit">
    <text evidence="19">Homomultimer. Associates with the dally/ magu complex.</text>
</comment>
<dbReference type="SMART" id="SM01077">
    <property type="entry name" value="Cg6151-P"/>
    <property type="match status" value="1"/>
</dbReference>
<sequence>MSLQDKISGVMAHPGQDPVVKDNLPRWVKFGARVVGSVGGYVAIFLGVWNCEVILTGNVEAIVAGIWQIVAGLIVISCEAQCKKVQKLSDMVEQRPYWNRALAYVALAVPPILLDIGFTTIFGSGLIFITGVVYGMMALGTKEDRQDMAAAAVGSPSMATSPGMVGGGNIGNTDHHTTLMEDPDVWRPT</sequence>
<evidence type="ECO:0000256" key="10">
    <source>
        <dbReference type="ARBA" id="ARBA00022753"/>
    </source>
</evidence>
<evidence type="ECO:0000256" key="11">
    <source>
        <dbReference type="ARBA" id="ARBA00022837"/>
    </source>
</evidence>
<keyword evidence="12 21" id="KW-1133">Transmembrane helix</keyword>
<keyword evidence="11" id="KW-0106">Calcium</keyword>
<evidence type="ECO:0000256" key="2">
    <source>
        <dbReference type="ARBA" id="ARBA00004644"/>
    </source>
</evidence>
<evidence type="ECO:0000256" key="6">
    <source>
        <dbReference type="ARBA" id="ARBA00022568"/>
    </source>
</evidence>
<keyword evidence="23" id="KW-1185">Reference proteome</keyword>
<feature type="region of interest" description="Disordered" evidence="20">
    <location>
        <begin position="170"/>
        <end position="189"/>
    </location>
</feature>
<evidence type="ECO:0000256" key="15">
    <source>
        <dbReference type="ARBA" id="ARBA00023273"/>
    </source>
</evidence>
<evidence type="ECO:0000256" key="18">
    <source>
        <dbReference type="ARBA" id="ARBA00034111"/>
    </source>
</evidence>